<protein>
    <recommendedName>
        <fullName evidence="4">Terpene cyclase/mutase family member</fullName>
        <ecNumber evidence="4">5.4.99.-</ecNumber>
    </recommendedName>
</protein>
<dbReference type="Pfam" id="PF13249">
    <property type="entry name" value="SQHop_cyclase_N"/>
    <property type="match status" value="1"/>
</dbReference>
<sequence>MASHPPLQSLPLSDSRSTPLSSLPSATDITRWHLSTPGLDDPAVGRHLWTYDRANDGPHINGNGSASSSRQTLEDKFWLGLATDQPKLPRATTPSEAAENGFAYYSRVAQSPDGHFAGEYGGPLFLLPGFVIGCYVTHTPFPDEWRIEITRYLEGIQNEDGGWGLHIAGPSTVFGTSCNYVVLRLLGNSPDLPWMTRARNLLHSLGGATGVPSWGKLWLALLGVYDYEGMNPIPPELWLLPDWVPIHPWRWWIHTRMVYIPMGWLWGKQYVYDDAERDPVVKSLKQELYTQSYSSIHWPSQRNNIAQVDIFAPHTKTLDTLMSLMGVYAKAVPGLVRNAGLNRAYTLLCKEDENTGYQCLGPVNKMLNYVVRWAVEGPDSHAMKQHREKLKDFLWMSAEGLQMCGTNGSQLWDAAFIAQAVSSSSRLVRNPEIKPSVQALLRWLDETQIKENPQHYRSCYRFSTKGAWPFSTKEQGYTVSDCTAEGLKAVIDLQSSKLGLQPLIDTPRLRQSVDLLLTMQNPSGGFASYETINGPAILEWINPAEVFGNIMIEYDYPECTTSVVGALCKFRSEVDPKYRRAEIDATVERAVKYILASQRADGSWFGSWAVCFTYATMFALESLSLAGHTYTSSAPMRKACQFLLDRQSPMDGGWGESFESCVKGEWVPLDGGRSNVVQTAWALIALLHARYPEEEPIRRAVELLMQRQKEDGSWEDDGPPPPPPPPEDAQADSKSKSKTKTKTKTKTKKDCLGVFNRNCGIVYPNYRFSFTIWALGIEERLRMENQRRNWTK</sequence>
<feature type="domain" description="Squalene cyclase C-terminal" evidence="6">
    <location>
        <begin position="409"/>
        <end position="717"/>
    </location>
</feature>
<dbReference type="Pfam" id="PF13243">
    <property type="entry name" value="SQHop_cyclase_C"/>
    <property type="match status" value="1"/>
</dbReference>
<evidence type="ECO:0000256" key="3">
    <source>
        <dbReference type="ARBA" id="ARBA00023235"/>
    </source>
</evidence>
<name>A0A316U6U9_9BASI</name>
<dbReference type="GO" id="GO:0005811">
    <property type="term" value="C:lipid droplet"/>
    <property type="evidence" value="ECO:0007669"/>
    <property type="project" value="InterPro"/>
</dbReference>
<dbReference type="Gene3D" id="1.50.10.20">
    <property type="match status" value="2"/>
</dbReference>
<keyword evidence="3 4" id="KW-0413">Isomerase</keyword>
<dbReference type="AlphaFoldDB" id="A0A316U6U9"/>
<proteinExistence type="inferred from homology"/>
<dbReference type="GeneID" id="37011283"/>
<evidence type="ECO:0000313" key="9">
    <source>
        <dbReference type="Proteomes" id="UP000245942"/>
    </source>
</evidence>
<dbReference type="Gene3D" id="6.20.120.20">
    <property type="match status" value="1"/>
</dbReference>
<feature type="compositionally biased region" description="Basic residues" evidence="5">
    <location>
        <begin position="736"/>
        <end position="747"/>
    </location>
</feature>
<dbReference type="InterPro" id="IPR018333">
    <property type="entry name" value="Squalene_cyclase"/>
</dbReference>
<dbReference type="SFLD" id="SFLDG01016">
    <property type="entry name" value="Prenyltransferase_Like_2"/>
    <property type="match status" value="1"/>
</dbReference>
<accession>A0A316U6U9</accession>
<dbReference type="GO" id="GO:0000250">
    <property type="term" value="F:lanosterol synthase activity"/>
    <property type="evidence" value="ECO:0007669"/>
    <property type="project" value="TreeGrafter"/>
</dbReference>
<dbReference type="EC" id="5.4.99.-" evidence="4"/>
<evidence type="ECO:0000256" key="1">
    <source>
        <dbReference type="ARBA" id="ARBA00009755"/>
    </source>
</evidence>
<dbReference type="GO" id="GO:0016104">
    <property type="term" value="P:triterpenoid biosynthetic process"/>
    <property type="evidence" value="ECO:0007669"/>
    <property type="project" value="InterPro"/>
</dbReference>
<dbReference type="NCBIfam" id="TIGR01787">
    <property type="entry name" value="squalene_cyclas"/>
    <property type="match status" value="1"/>
</dbReference>
<feature type="compositionally biased region" description="Polar residues" evidence="5">
    <location>
        <begin position="10"/>
        <end position="24"/>
    </location>
</feature>
<dbReference type="InterPro" id="IPR008930">
    <property type="entry name" value="Terpenoid_cyclase/PrenylTrfase"/>
</dbReference>
<dbReference type="SUPFAM" id="SSF48239">
    <property type="entry name" value="Terpenoid cyclases/Protein prenyltransferases"/>
    <property type="match status" value="2"/>
</dbReference>
<dbReference type="STRING" id="1684307.A0A316U6U9"/>
<dbReference type="EMBL" id="KZ819326">
    <property type="protein sequence ID" value="PWN20912.1"/>
    <property type="molecule type" value="Genomic_DNA"/>
</dbReference>
<reference evidence="8 9" key="1">
    <citation type="journal article" date="2018" name="Mol. Biol. Evol.">
        <title>Broad Genomic Sampling Reveals a Smut Pathogenic Ancestry of the Fungal Clade Ustilaginomycotina.</title>
        <authorList>
            <person name="Kijpornyongpan T."/>
            <person name="Mondo S.J."/>
            <person name="Barry K."/>
            <person name="Sandor L."/>
            <person name="Lee J."/>
            <person name="Lipzen A."/>
            <person name="Pangilinan J."/>
            <person name="LaButti K."/>
            <person name="Hainaut M."/>
            <person name="Henrissat B."/>
            <person name="Grigoriev I.V."/>
            <person name="Spatafora J.W."/>
            <person name="Aime M.C."/>
        </authorList>
    </citation>
    <scope>NUCLEOTIDE SEQUENCE [LARGE SCALE GENOMIC DNA]</scope>
    <source>
        <strain evidence="8 9">MCA 4718</strain>
    </source>
</reference>
<comment type="similarity">
    <text evidence="1 4">Belongs to the terpene cyclase/mutase family.</text>
</comment>
<evidence type="ECO:0000259" key="7">
    <source>
        <dbReference type="Pfam" id="PF13249"/>
    </source>
</evidence>
<dbReference type="PANTHER" id="PTHR11764">
    <property type="entry name" value="TERPENE CYCLASE/MUTASE FAMILY MEMBER"/>
    <property type="match status" value="1"/>
</dbReference>
<dbReference type="InterPro" id="IPR032697">
    <property type="entry name" value="SQ_cyclase_N"/>
</dbReference>
<keyword evidence="2" id="KW-0677">Repeat</keyword>
<dbReference type="OrthoDB" id="21502at2759"/>
<dbReference type="RefSeq" id="XP_025348072.1">
    <property type="nucleotide sequence ID" value="XM_025489549.1"/>
</dbReference>
<evidence type="ECO:0000259" key="6">
    <source>
        <dbReference type="Pfam" id="PF13243"/>
    </source>
</evidence>
<evidence type="ECO:0000313" key="8">
    <source>
        <dbReference type="EMBL" id="PWN20912.1"/>
    </source>
</evidence>
<dbReference type="PANTHER" id="PTHR11764:SF20">
    <property type="entry name" value="LANOSTEROL SYNTHASE"/>
    <property type="match status" value="1"/>
</dbReference>
<evidence type="ECO:0000256" key="2">
    <source>
        <dbReference type="ARBA" id="ARBA00022737"/>
    </source>
</evidence>
<dbReference type="InterPro" id="IPR002365">
    <property type="entry name" value="Terpene_synthase_CS"/>
</dbReference>
<evidence type="ECO:0000256" key="4">
    <source>
        <dbReference type="RuleBase" id="RU362003"/>
    </source>
</evidence>
<feature type="region of interest" description="Disordered" evidence="5">
    <location>
        <begin position="708"/>
        <end position="747"/>
    </location>
</feature>
<evidence type="ECO:0000256" key="5">
    <source>
        <dbReference type="SAM" id="MobiDB-lite"/>
    </source>
</evidence>
<dbReference type="CDD" id="cd02892">
    <property type="entry name" value="SQCY_1"/>
    <property type="match status" value="1"/>
</dbReference>
<dbReference type="PROSITE" id="PS01074">
    <property type="entry name" value="TERPENE_SYNTHASES"/>
    <property type="match status" value="1"/>
</dbReference>
<dbReference type="GO" id="GO:0006696">
    <property type="term" value="P:ergosterol biosynthetic process"/>
    <property type="evidence" value="ECO:0007669"/>
    <property type="project" value="TreeGrafter"/>
</dbReference>
<feature type="region of interest" description="Disordered" evidence="5">
    <location>
        <begin position="1"/>
        <end position="24"/>
    </location>
</feature>
<dbReference type="Proteomes" id="UP000245942">
    <property type="component" value="Unassembled WGS sequence"/>
</dbReference>
<feature type="domain" description="Squalene cyclase N-terminal" evidence="7">
    <location>
        <begin position="110"/>
        <end position="396"/>
    </location>
</feature>
<keyword evidence="9" id="KW-1185">Reference proteome</keyword>
<gene>
    <name evidence="8" type="ORF">BCV69DRAFT_178424</name>
</gene>
<dbReference type="InterPro" id="IPR032696">
    <property type="entry name" value="SQ_cyclase_C"/>
</dbReference>
<organism evidence="8 9">
    <name type="scientific">Pseudomicrostroma glucosiphilum</name>
    <dbReference type="NCBI Taxonomy" id="1684307"/>
    <lineage>
        <taxon>Eukaryota</taxon>
        <taxon>Fungi</taxon>
        <taxon>Dikarya</taxon>
        <taxon>Basidiomycota</taxon>
        <taxon>Ustilaginomycotina</taxon>
        <taxon>Exobasidiomycetes</taxon>
        <taxon>Microstromatales</taxon>
        <taxon>Microstromatales incertae sedis</taxon>
        <taxon>Pseudomicrostroma</taxon>
    </lineage>
</organism>